<dbReference type="EMBL" id="JAZDUA010000002">
    <property type="protein sequence ID" value="KAK7874475.1"/>
    <property type="molecule type" value="Genomic_DNA"/>
</dbReference>
<evidence type="ECO:0000256" key="1">
    <source>
        <dbReference type="ARBA" id="ARBA00004240"/>
    </source>
</evidence>
<dbReference type="InterPro" id="IPR002110">
    <property type="entry name" value="Ankyrin_rpt"/>
</dbReference>
<comment type="similarity">
    <text evidence="2">Belongs to the ANKLE2 family.</text>
</comment>
<dbReference type="GO" id="GO:0031468">
    <property type="term" value="P:nuclear membrane reassembly"/>
    <property type="evidence" value="ECO:0007669"/>
    <property type="project" value="UniProtKB-ARBA"/>
</dbReference>
<dbReference type="InterPro" id="IPR056237">
    <property type="entry name" value="ANKLE2_3rd"/>
</dbReference>
<keyword evidence="6" id="KW-0131">Cell cycle</keyword>
<dbReference type="PANTHER" id="PTHR12349:SF4">
    <property type="entry name" value="ANKYRIN REPEAT AND LEM DOMAIN-CONTAINING PROTEIN 2"/>
    <property type="match status" value="1"/>
</dbReference>
<feature type="compositionally biased region" description="Polar residues" evidence="7">
    <location>
        <begin position="477"/>
        <end position="495"/>
    </location>
</feature>
<gene>
    <name evidence="9" type="ORF">R5R35_001562</name>
</gene>
<evidence type="ECO:0000256" key="5">
    <source>
        <dbReference type="ARBA" id="ARBA00023043"/>
    </source>
</evidence>
<comment type="caution">
    <text evidence="9">The sequence shown here is derived from an EMBL/GenBank/DDBJ whole genome shotgun (WGS) entry which is preliminary data.</text>
</comment>
<feature type="region of interest" description="Disordered" evidence="7">
    <location>
        <begin position="945"/>
        <end position="965"/>
    </location>
</feature>
<dbReference type="Pfam" id="PF00023">
    <property type="entry name" value="Ank"/>
    <property type="match status" value="1"/>
</dbReference>
<keyword evidence="5" id="KW-0040">ANK repeat</keyword>
<feature type="compositionally biased region" description="Polar residues" evidence="7">
    <location>
        <begin position="945"/>
        <end position="954"/>
    </location>
</feature>
<keyword evidence="3" id="KW-0132">Cell division</keyword>
<dbReference type="SMART" id="SM00248">
    <property type="entry name" value="ANK"/>
    <property type="match status" value="2"/>
</dbReference>
<feature type="region of interest" description="Disordered" evidence="7">
    <location>
        <begin position="1"/>
        <end position="45"/>
    </location>
</feature>
<reference evidence="9 10" key="1">
    <citation type="submission" date="2024-03" db="EMBL/GenBank/DDBJ databases">
        <title>The genome assembly and annotation of the cricket Gryllus longicercus Weissman &amp; Gray.</title>
        <authorList>
            <person name="Szrajer S."/>
            <person name="Gray D."/>
            <person name="Ylla G."/>
        </authorList>
    </citation>
    <scope>NUCLEOTIDE SEQUENCE [LARGE SCALE GENOMIC DNA]</scope>
    <source>
        <strain evidence="9">DAG 2021-001</strain>
        <tissue evidence="9">Whole body minus gut</tissue>
    </source>
</reference>
<dbReference type="Gene3D" id="1.25.40.20">
    <property type="entry name" value="Ankyrin repeat-containing domain"/>
    <property type="match status" value="1"/>
</dbReference>
<evidence type="ECO:0000313" key="9">
    <source>
        <dbReference type="EMBL" id="KAK7874475.1"/>
    </source>
</evidence>
<name>A0AAN9W834_9ORTH</name>
<feature type="region of interest" description="Disordered" evidence="7">
    <location>
        <begin position="474"/>
        <end position="498"/>
    </location>
</feature>
<protein>
    <recommendedName>
        <fullName evidence="8">ANKLE2 third alpha/beta domain-containing protein</fullName>
    </recommendedName>
</protein>
<dbReference type="InterPro" id="IPR036770">
    <property type="entry name" value="Ankyrin_rpt-contain_sf"/>
</dbReference>
<accession>A0AAN9W834</accession>
<feature type="region of interest" description="Disordered" evidence="7">
    <location>
        <begin position="816"/>
        <end position="870"/>
    </location>
</feature>
<feature type="domain" description="ANKLE2 third alpha/beta" evidence="8">
    <location>
        <begin position="328"/>
        <end position="436"/>
    </location>
</feature>
<evidence type="ECO:0000256" key="3">
    <source>
        <dbReference type="ARBA" id="ARBA00022618"/>
    </source>
</evidence>
<dbReference type="PANTHER" id="PTHR12349">
    <property type="entry name" value="ANKYRIN REPEAT AND LEM DOMAIN-CONTAINING PROTEIN 2"/>
    <property type="match status" value="1"/>
</dbReference>
<feature type="compositionally biased region" description="Acidic residues" evidence="7">
    <location>
        <begin position="839"/>
        <end position="851"/>
    </location>
</feature>
<keyword evidence="10" id="KW-1185">Reference proteome</keyword>
<dbReference type="AlphaFoldDB" id="A0AAN9W834"/>
<proteinExistence type="inferred from homology"/>
<dbReference type="SUPFAM" id="SSF48403">
    <property type="entry name" value="Ankyrin repeat"/>
    <property type="match status" value="1"/>
</dbReference>
<evidence type="ECO:0000313" key="10">
    <source>
        <dbReference type="Proteomes" id="UP001378592"/>
    </source>
</evidence>
<dbReference type="GO" id="GO:0007399">
    <property type="term" value="P:nervous system development"/>
    <property type="evidence" value="ECO:0007669"/>
    <property type="project" value="UniProtKB-ARBA"/>
</dbReference>
<evidence type="ECO:0000256" key="2">
    <source>
        <dbReference type="ARBA" id="ARBA00007597"/>
    </source>
</evidence>
<keyword evidence="4" id="KW-0256">Endoplasmic reticulum</keyword>
<dbReference type="Pfam" id="PF24567">
    <property type="entry name" value="ANKLE2_3rd"/>
    <property type="match status" value="1"/>
</dbReference>
<dbReference type="GO" id="GO:0051721">
    <property type="term" value="F:protein phosphatase 2A binding"/>
    <property type="evidence" value="ECO:0007669"/>
    <property type="project" value="TreeGrafter"/>
</dbReference>
<dbReference type="Proteomes" id="UP001378592">
    <property type="component" value="Unassembled WGS sequence"/>
</dbReference>
<dbReference type="GO" id="GO:0051301">
    <property type="term" value="P:cell division"/>
    <property type="evidence" value="ECO:0007669"/>
    <property type="project" value="UniProtKB-KW"/>
</dbReference>
<comment type="subcellular location">
    <subcellularLocation>
        <location evidence="1">Endoplasmic reticulum</location>
    </subcellularLocation>
</comment>
<evidence type="ECO:0000256" key="6">
    <source>
        <dbReference type="ARBA" id="ARBA00023306"/>
    </source>
</evidence>
<feature type="compositionally biased region" description="Polar residues" evidence="7">
    <location>
        <begin position="816"/>
        <end position="826"/>
    </location>
</feature>
<evidence type="ECO:0000256" key="4">
    <source>
        <dbReference type="ARBA" id="ARBA00022824"/>
    </source>
</evidence>
<sequence>MSRVTASAVSMKQVAHSDQQSTTETENGSQVHSRQNTPMLDQSQEMGPLATKIECPEIVNTDITYYGIYIPSETQLIEDSEHVHVTVDKIEALKIVKRYKKARFKAFKTRDDAVEFAVNGSEILNNISSTHADVPEAASPLVFEKPSLFKGPKAQDLVQLRKQIECGDLKSVSSTVWSNPRYLVSSGDTPAILQEGSRYNALHVAAKARNTAMCEFIIQTVSDPAFVGLLYGDDDPESCQERAAILLDLYLNTPDKGLNETPLHFAVKFGAVGVVEALVSCPQCDKNPKNKFGQSPKDIVCSRISGSDASHNSHNLKKEIMSLLDERFYVPVLRSEDNSVQPVVGSPFSPSCPLALNTDPINPRMEIHAYAGPMSHDEAVVFRKKWKTPPRIQRIPFKNGPSSTVATILRLQDTEKGLERVGRELAQEFRVSWKEFWPFLGIFTDLCTPEGLQKLEVYLKNRFMQVFMKSPPKENFKSTGVSKEQSVPVTTTSKTDGADGAISPMSDLCLAFKACSLTDNPSIQTTERKPVMKMINMPGGDVCANAENESLLNVLSNPGLSPFLYVEKSCQVFAKRIGDGLVHLVVMEEVMRDSQPCSESVFDFLLVEVKHLQVLVNSYMDDPRFVTVDFHLIHSRIATLVATKIIQLSSWDVELIISCLKLALLAHKGIEPPSSDEEDITNSNSLYRTRKCVERRKKSDISSKNHVKCLSQSIVDALTRLEENENIAADTRVDTEDECMKVWSDAIACTCSWHMQSLSRNSRKGASLKRSHSMKPVVITDIAVCHDNKISSLNCISRRLSYSGCDNDLNVSNSCKSPNLNTQTGRNDTKGFKYQADASDTDDGSESDVDEAFYTPPTSPEEASSEEEMATADEGIGVYIEGENPSKMDLAVLQAIQDCKITAAEYPNVYRWKHLVLLHSEKERNSWASPATLRRLQKSRIQCTASPMSSSTRVLRSPHDRTSPQAWHRVAGRYTPTRPNCHAD</sequence>
<organism evidence="9 10">
    <name type="scientific">Gryllus longicercus</name>
    <dbReference type="NCBI Taxonomy" id="2509291"/>
    <lineage>
        <taxon>Eukaryota</taxon>
        <taxon>Metazoa</taxon>
        <taxon>Ecdysozoa</taxon>
        <taxon>Arthropoda</taxon>
        <taxon>Hexapoda</taxon>
        <taxon>Insecta</taxon>
        <taxon>Pterygota</taxon>
        <taxon>Neoptera</taxon>
        <taxon>Polyneoptera</taxon>
        <taxon>Orthoptera</taxon>
        <taxon>Ensifera</taxon>
        <taxon>Gryllidea</taxon>
        <taxon>Grylloidea</taxon>
        <taxon>Gryllidae</taxon>
        <taxon>Gryllinae</taxon>
        <taxon>Gryllus</taxon>
    </lineage>
</organism>
<dbReference type="FunFam" id="1.25.40.20:FF:000072">
    <property type="entry name" value="Ankyrin repeat and LEM domain containing 2"/>
    <property type="match status" value="1"/>
</dbReference>
<evidence type="ECO:0000259" key="8">
    <source>
        <dbReference type="Pfam" id="PF24567"/>
    </source>
</evidence>
<evidence type="ECO:0000256" key="7">
    <source>
        <dbReference type="SAM" id="MobiDB-lite"/>
    </source>
</evidence>
<dbReference type="GO" id="GO:0005783">
    <property type="term" value="C:endoplasmic reticulum"/>
    <property type="evidence" value="ECO:0007669"/>
    <property type="project" value="UniProtKB-SubCell"/>
</dbReference>